<proteinExistence type="predicted"/>
<dbReference type="Gene3D" id="1.20.1260.10">
    <property type="match status" value="1"/>
</dbReference>
<dbReference type="SUPFAM" id="SSF57802">
    <property type="entry name" value="Rubredoxin-like"/>
    <property type="match status" value="1"/>
</dbReference>
<evidence type="ECO:0000256" key="1">
    <source>
        <dbReference type="ARBA" id="ARBA00022448"/>
    </source>
</evidence>
<accession>A0A3B1BV80</accession>
<dbReference type="GO" id="GO:0046872">
    <property type="term" value="F:metal ion binding"/>
    <property type="evidence" value="ECO:0007669"/>
    <property type="project" value="InterPro"/>
</dbReference>
<name>A0A3B1BV80_9ZZZZ</name>
<gene>
    <name evidence="4" type="ORF">MNBD_NITROSPINAE03-2085</name>
</gene>
<feature type="domain" description="Ferritin-like diiron" evidence="3">
    <location>
        <begin position="1"/>
        <end position="127"/>
    </location>
</feature>
<dbReference type="Gene3D" id="2.20.28.10">
    <property type="match status" value="1"/>
</dbReference>
<dbReference type="EMBL" id="UOGB01000045">
    <property type="protein sequence ID" value="VAX16143.1"/>
    <property type="molecule type" value="Genomic_DNA"/>
</dbReference>
<dbReference type="PROSITE" id="PS50905">
    <property type="entry name" value="FERRITIN_LIKE"/>
    <property type="match status" value="1"/>
</dbReference>
<sequence>MPTTQENLETAFAGESQANRKYSAFAEKAEKDGFANVAKLFRATAKAESLHAQGHLKALGGIKSTAQNLETAISGETYEFTEMYPPMLEQAQAEGHKAKTMMKWALEAEKVHARLYTKALEAVKAGKDLDAQAYLCPVCGHIEFGAPSANCPICGAAPEKYMLIG</sequence>
<keyword evidence="2" id="KW-0249">Electron transport</keyword>
<dbReference type="Pfam" id="PF21349">
    <property type="entry name" value="RUBY_RBDX"/>
    <property type="match status" value="1"/>
</dbReference>
<dbReference type="PANTHER" id="PTHR33746:SF4">
    <property type="entry name" value="RUBRERYTHRIN"/>
    <property type="match status" value="1"/>
</dbReference>
<dbReference type="InterPro" id="IPR003251">
    <property type="entry name" value="Rr_diiron-bd_dom"/>
</dbReference>
<dbReference type="CDD" id="cd01041">
    <property type="entry name" value="Rubrerythrin"/>
    <property type="match status" value="1"/>
</dbReference>
<dbReference type="InterPro" id="IPR012347">
    <property type="entry name" value="Ferritin-like"/>
</dbReference>
<dbReference type="InterPro" id="IPR009078">
    <property type="entry name" value="Ferritin-like_SF"/>
</dbReference>
<dbReference type="InterPro" id="IPR048574">
    <property type="entry name" value="RUBY_RBDX"/>
</dbReference>
<keyword evidence="1" id="KW-0813">Transport</keyword>
<protein>
    <submittedName>
        <fullName evidence="4">Rubrerythrin-like protein DVU2318</fullName>
    </submittedName>
</protein>
<evidence type="ECO:0000256" key="2">
    <source>
        <dbReference type="ARBA" id="ARBA00022982"/>
    </source>
</evidence>
<dbReference type="SUPFAM" id="SSF47240">
    <property type="entry name" value="Ferritin-like"/>
    <property type="match status" value="1"/>
</dbReference>
<dbReference type="InterPro" id="IPR052753">
    <property type="entry name" value="Rbr2/Nigerythrin"/>
</dbReference>
<dbReference type="PANTHER" id="PTHR33746">
    <property type="entry name" value="RUBRERYTHRIN"/>
    <property type="match status" value="1"/>
</dbReference>
<evidence type="ECO:0000259" key="3">
    <source>
        <dbReference type="PROSITE" id="PS50905"/>
    </source>
</evidence>
<dbReference type="GO" id="GO:0016491">
    <property type="term" value="F:oxidoreductase activity"/>
    <property type="evidence" value="ECO:0007669"/>
    <property type="project" value="InterPro"/>
</dbReference>
<dbReference type="InterPro" id="IPR009040">
    <property type="entry name" value="Ferritin-like_diiron"/>
</dbReference>
<evidence type="ECO:0000313" key="4">
    <source>
        <dbReference type="EMBL" id="VAX16143.1"/>
    </source>
</evidence>
<reference evidence="4" key="1">
    <citation type="submission" date="2018-06" db="EMBL/GenBank/DDBJ databases">
        <authorList>
            <person name="Zhirakovskaya E."/>
        </authorList>
    </citation>
    <scope>NUCLEOTIDE SEQUENCE</scope>
</reference>
<dbReference type="AlphaFoldDB" id="A0A3B1BV80"/>
<dbReference type="Pfam" id="PF02915">
    <property type="entry name" value="Rubrerythrin"/>
    <property type="match status" value="1"/>
</dbReference>
<organism evidence="4">
    <name type="scientific">hydrothermal vent metagenome</name>
    <dbReference type="NCBI Taxonomy" id="652676"/>
    <lineage>
        <taxon>unclassified sequences</taxon>
        <taxon>metagenomes</taxon>
        <taxon>ecological metagenomes</taxon>
    </lineage>
</organism>